<keyword evidence="1" id="KW-0812">Transmembrane</keyword>
<dbReference type="EMBL" id="CAEZUD010000006">
    <property type="protein sequence ID" value="CAB4584747.1"/>
    <property type="molecule type" value="Genomic_DNA"/>
</dbReference>
<dbReference type="AlphaFoldDB" id="A0A6J7EX64"/>
<keyword evidence="1" id="KW-1133">Transmembrane helix</keyword>
<reference evidence="4" key="1">
    <citation type="submission" date="2020-05" db="EMBL/GenBank/DDBJ databases">
        <authorList>
            <person name="Chiriac C."/>
            <person name="Salcher M."/>
            <person name="Ghai R."/>
            <person name="Kavagutti S V."/>
        </authorList>
    </citation>
    <scope>NUCLEOTIDE SEQUENCE</scope>
</reference>
<accession>A0A6J7EX64</accession>
<organism evidence="4">
    <name type="scientific">freshwater metagenome</name>
    <dbReference type="NCBI Taxonomy" id="449393"/>
    <lineage>
        <taxon>unclassified sequences</taxon>
        <taxon>metagenomes</taxon>
        <taxon>ecological metagenomes</taxon>
    </lineage>
</organism>
<dbReference type="EMBL" id="CAFBME010000002">
    <property type="protein sequence ID" value="CAB4887766.1"/>
    <property type="molecule type" value="Genomic_DNA"/>
</dbReference>
<dbReference type="EMBL" id="CAFBPI010000007">
    <property type="protein sequence ID" value="CAB5006062.1"/>
    <property type="molecule type" value="Genomic_DNA"/>
</dbReference>
<protein>
    <submittedName>
        <fullName evidence="4">Unannotated protein</fullName>
    </submittedName>
</protein>
<evidence type="ECO:0000256" key="1">
    <source>
        <dbReference type="SAM" id="Phobius"/>
    </source>
</evidence>
<evidence type="ECO:0000313" key="2">
    <source>
        <dbReference type="EMBL" id="CAB4584747.1"/>
    </source>
</evidence>
<evidence type="ECO:0000313" key="3">
    <source>
        <dbReference type="EMBL" id="CAB4605577.1"/>
    </source>
</evidence>
<evidence type="ECO:0000313" key="5">
    <source>
        <dbReference type="EMBL" id="CAB5006062.1"/>
    </source>
</evidence>
<keyword evidence="1" id="KW-0472">Membrane</keyword>
<name>A0A6J7EX64_9ZZZZ</name>
<feature type="transmembrane region" description="Helical" evidence="1">
    <location>
        <begin position="21"/>
        <end position="38"/>
    </location>
</feature>
<evidence type="ECO:0000313" key="4">
    <source>
        <dbReference type="EMBL" id="CAB4887766.1"/>
    </source>
</evidence>
<gene>
    <name evidence="2" type="ORF">UFOPK1778_00252</name>
    <name evidence="3" type="ORF">UFOPK1863_00061</name>
    <name evidence="4" type="ORF">UFOPK3555_00061</name>
    <name evidence="5" type="ORF">UFOPK4095_00202</name>
</gene>
<dbReference type="EMBL" id="CAEZUY010000002">
    <property type="protein sequence ID" value="CAB4605577.1"/>
    <property type="molecule type" value="Genomic_DNA"/>
</dbReference>
<dbReference type="CDD" id="cd11614">
    <property type="entry name" value="SAF_CpaB_FlgA_like"/>
    <property type="match status" value="1"/>
</dbReference>
<sequence length="208" mass="22708">MANTINMNKLSNFYQRNSRSAFALLLIALSILSAFFIVHQSNRSDLVWATRVELPLGEVISAGVLRATHVRLPENGANYFSTKQSIIGATVIKAISPNDLIPFRSLSRTSGATSFRSVPLQVSTNDLPADLMAGESVDIYSLPLQSNISQDTFQVSQVEEDIVVESLDSKSQSLGGAIGVVLRLKEDRVITLFAQTARSRIVLVRSAR</sequence>
<proteinExistence type="predicted"/>